<reference evidence="1 2" key="1">
    <citation type="submission" date="2018-03" db="EMBL/GenBank/DDBJ databases">
        <title>Genomic Encyclopedia of Archaeal and Bacterial Type Strains, Phase II (KMG-II): from individual species to whole genera.</title>
        <authorList>
            <person name="Goeker M."/>
        </authorList>
    </citation>
    <scope>NUCLEOTIDE SEQUENCE [LARGE SCALE GENOMIC DNA]</scope>
    <source>
        <strain evidence="1 2">DSM 29328</strain>
    </source>
</reference>
<keyword evidence="2" id="KW-1185">Reference proteome</keyword>
<evidence type="ECO:0000313" key="2">
    <source>
        <dbReference type="Proteomes" id="UP000239480"/>
    </source>
</evidence>
<dbReference type="AlphaFoldDB" id="A0A2T0RI38"/>
<name>A0A2T0RI38_9RHOB</name>
<proteinExistence type="predicted"/>
<accession>A0A2T0RI38</accession>
<comment type="caution">
    <text evidence="1">The sequence shown here is derived from an EMBL/GenBank/DDBJ whole genome shotgun (WGS) entry which is preliminary data.</text>
</comment>
<gene>
    <name evidence="1" type="ORF">CLV78_11130</name>
</gene>
<evidence type="ECO:0000313" key="1">
    <source>
        <dbReference type="EMBL" id="PRY20876.1"/>
    </source>
</evidence>
<protein>
    <submittedName>
        <fullName evidence="1">Uncharacterized protein</fullName>
    </submittedName>
</protein>
<sequence length="194" mass="21327">MPRPFSGHCPPGSTDCHISAQFSARFPLTPQVSVKVNKNIRAVLRENWCAFASRIRTKSGRRGSKPKIWWHPHDHPQAGDITRVRNAFVAVSWSIQTADFPTCRAARAMFPSGDWSFVVGAAQSAAEFSWFCQERVKPHGHPCAASAWWLTNSQAGRPGSTDPIAMLPELGSNCLTILSVRLEAATTMLGDSVR</sequence>
<dbReference type="Proteomes" id="UP000239480">
    <property type="component" value="Unassembled WGS sequence"/>
</dbReference>
<dbReference type="EMBL" id="PVTD01000011">
    <property type="protein sequence ID" value="PRY20876.1"/>
    <property type="molecule type" value="Genomic_DNA"/>
</dbReference>
<organism evidence="1 2">
    <name type="scientific">Aliiruegeria haliotis</name>
    <dbReference type="NCBI Taxonomy" id="1280846"/>
    <lineage>
        <taxon>Bacteria</taxon>
        <taxon>Pseudomonadati</taxon>
        <taxon>Pseudomonadota</taxon>
        <taxon>Alphaproteobacteria</taxon>
        <taxon>Rhodobacterales</taxon>
        <taxon>Roseobacteraceae</taxon>
        <taxon>Aliiruegeria</taxon>
    </lineage>
</organism>